<name>A0ACA9KQE5_9GLOM</name>
<accession>A0ACA9KQE5</accession>
<evidence type="ECO:0000313" key="2">
    <source>
        <dbReference type="Proteomes" id="UP000789920"/>
    </source>
</evidence>
<dbReference type="EMBL" id="CAJVQC010001008">
    <property type="protein sequence ID" value="CAG8485614.1"/>
    <property type="molecule type" value="Genomic_DNA"/>
</dbReference>
<evidence type="ECO:0000313" key="1">
    <source>
        <dbReference type="EMBL" id="CAG8485614.1"/>
    </source>
</evidence>
<sequence length="73" mass="8233">MANRMNKITLDCTIEVTWYMKTTKGGILANKKILEKNACGLVLNNKENIVAFDEKIGEFRVDGDVHSIGGKFW</sequence>
<keyword evidence="2" id="KW-1185">Reference proteome</keyword>
<gene>
    <name evidence="1" type="ORF">RPERSI_LOCUS1170</name>
</gene>
<protein>
    <submittedName>
        <fullName evidence="1">10169_t:CDS:1</fullName>
    </submittedName>
</protein>
<dbReference type="Proteomes" id="UP000789920">
    <property type="component" value="Unassembled WGS sequence"/>
</dbReference>
<proteinExistence type="predicted"/>
<reference evidence="1" key="1">
    <citation type="submission" date="2021-06" db="EMBL/GenBank/DDBJ databases">
        <authorList>
            <person name="Kallberg Y."/>
            <person name="Tangrot J."/>
            <person name="Rosling A."/>
        </authorList>
    </citation>
    <scope>NUCLEOTIDE SEQUENCE</scope>
    <source>
        <strain evidence="1">MA461A</strain>
    </source>
</reference>
<comment type="caution">
    <text evidence="1">The sequence shown here is derived from an EMBL/GenBank/DDBJ whole genome shotgun (WGS) entry which is preliminary data.</text>
</comment>
<organism evidence="1 2">
    <name type="scientific">Racocetra persica</name>
    <dbReference type="NCBI Taxonomy" id="160502"/>
    <lineage>
        <taxon>Eukaryota</taxon>
        <taxon>Fungi</taxon>
        <taxon>Fungi incertae sedis</taxon>
        <taxon>Mucoromycota</taxon>
        <taxon>Glomeromycotina</taxon>
        <taxon>Glomeromycetes</taxon>
        <taxon>Diversisporales</taxon>
        <taxon>Gigasporaceae</taxon>
        <taxon>Racocetra</taxon>
    </lineage>
</organism>